<evidence type="ECO:0000256" key="7">
    <source>
        <dbReference type="SAM" id="MobiDB-lite"/>
    </source>
</evidence>
<proteinExistence type="inferred from homology"/>
<dbReference type="AlphaFoldDB" id="A0AAD8VEB2"/>
<feature type="domain" description="SWIM-type" evidence="8">
    <location>
        <begin position="307"/>
        <end position="354"/>
    </location>
</feature>
<evidence type="ECO:0000256" key="3">
    <source>
        <dbReference type="ARBA" id="ARBA00022771"/>
    </source>
</evidence>
<keyword evidence="2 6" id="KW-0479">Metal-binding</keyword>
<dbReference type="GO" id="GO:0006355">
    <property type="term" value="P:regulation of DNA-templated transcription"/>
    <property type="evidence" value="ECO:0007669"/>
    <property type="project" value="UniProtKB-UniRule"/>
</dbReference>
<dbReference type="SMART" id="SM00575">
    <property type="entry name" value="ZnF_PMZ"/>
    <property type="match status" value="1"/>
</dbReference>
<sequence>MSTDREVITRVETADVQYNAADTGREVIAGADIADVPHNAATAGGEVTRGADVSNVQYDAAAAAQPVSSFAVDSSQDHVTMATSSPLAGDKTMHTPTERASTFMATIQSSSTLSGVKASATIANSNEVHGTSSESLLVPKVGMAFKSEEDAYEFYNEYAVAYFEQKWQELLITYDLVENSWIQTLYGLREKWAAVYRNDSFSADMTSTQRSEGMNNVFKKQFRKKLCVSELLVEYEKCAASLRENELDADFKSRKSKPVPFVRNLPMLKIAAESYTRRIYNDFEEEFKQQHSVKCESISIVGTIRTYKVMAMPFEDDALVIFNHEDVTISCSCRKYESKGLLCKHALRVLNINEVFTLPSQYILHRWTKYAKRGYSSNNQDSPQDTLQTRAARISRKATAVALKCSVSEELLVELEKAIDMLDLEADESLSQRGPAKPESVRMNSNVSNDFITNGNISFKVPQAIKGPMVKRAKDALEKKGTKKAKTGTKKPKSGTKKGVANKVKADTTLGEGHQPLTGTFDANTGTNIAIPHIPNNMYHGQNPLQFTAGIGPNITMPHYSNNMFHGQGFRDPMASRVRAFIYGSPGADHNIISPQEPHNPELPEIPTPNTAAKLPPPPIAGHLVVARPHPSSAVYLRCSSDLRW</sequence>
<evidence type="ECO:0000256" key="1">
    <source>
        <dbReference type="ARBA" id="ARBA00005889"/>
    </source>
</evidence>
<keyword evidence="3 5" id="KW-0863">Zinc-finger</keyword>
<feature type="compositionally biased region" description="Basic residues" evidence="7">
    <location>
        <begin position="481"/>
        <end position="496"/>
    </location>
</feature>
<protein>
    <recommendedName>
        <fullName evidence="6">Protein FAR1-RELATED SEQUENCE</fullName>
    </recommendedName>
</protein>
<gene>
    <name evidence="9" type="ORF">QYE76_028190</name>
</gene>
<evidence type="ECO:0000256" key="4">
    <source>
        <dbReference type="ARBA" id="ARBA00022833"/>
    </source>
</evidence>
<evidence type="ECO:0000256" key="2">
    <source>
        <dbReference type="ARBA" id="ARBA00022723"/>
    </source>
</evidence>
<evidence type="ECO:0000313" key="10">
    <source>
        <dbReference type="Proteomes" id="UP001231189"/>
    </source>
</evidence>
<evidence type="ECO:0000259" key="8">
    <source>
        <dbReference type="PROSITE" id="PS50966"/>
    </source>
</evidence>
<keyword evidence="6" id="KW-0539">Nucleus</keyword>
<comment type="caution">
    <text evidence="9">The sequence shown here is derived from an EMBL/GenBank/DDBJ whole genome shotgun (WGS) entry which is preliminary data.</text>
</comment>
<comment type="subcellular location">
    <subcellularLocation>
        <location evidence="6">Nucleus</location>
    </subcellularLocation>
</comment>
<evidence type="ECO:0000256" key="6">
    <source>
        <dbReference type="RuleBase" id="RU367018"/>
    </source>
</evidence>
<dbReference type="PANTHER" id="PTHR31669:SF305">
    <property type="entry name" value="PROTEIN FAR1-RELATED SEQUENCE"/>
    <property type="match status" value="1"/>
</dbReference>
<keyword evidence="4 6" id="KW-0862">Zinc</keyword>
<accession>A0AAD8VEB2</accession>
<dbReference type="Proteomes" id="UP001231189">
    <property type="component" value="Unassembled WGS sequence"/>
</dbReference>
<feature type="region of interest" description="Disordered" evidence="7">
    <location>
        <begin position="476"/>
        <end position="500"/>
    </location>
</feature>
<dbReference type="PROSITE" id="PS50966">
    <property type="entry name" value="ZF_SWIM"/>
    <property type="match status" value="1"/>
</dbReference>
<evidence type="ECO:0000313" key="9">
    <source>
        <dbReference type="EMBL" id="KAK1604517.1"/>
    </source>
</evidence>
<evidence type="ECO:0000256" key="5">
    <source>
        <dbReference type="PROSITE-ProRule" id="PRU00325"/>
    </source>
</evidence>
<dbReference type="InterPro" id="IPR007527">
    <property type="entry name" value="Znf_SWIM"/>
</dbReference>
<keyword evidence="10" id="KW-1185">Reference proteome</keyword>
<dbReference type="GO" id="GO:0008270">
    <property type="term" value="F:zinc ion binding"/>
    <property type="evidence" value="ECO:0007669"/>
    <property type="project" value="UniProtKB-UniRule"/>
</dbReference>
<dbReference type="InterPro" id="IPR006564">
    <property type="entry name" value="Znf_PMZ"/>
</dbReference>
<dbReference type="GO" id="GO:0005634">
    <property type="term" value="C:nucleus"/>
    <property type="evidence" value="ECO:0007669"/>
    <property type="project" value="UniProtKB-SubCell"/>
</dbReference>
<dbReference type="InterPro" id="IPR031052">
    <property type="entry name" value="FHY3/FAR1"/>
</dbReference>
<dbReference type="EMBL" id="JAUUTY010000007">
    <property type="protein sequence ID" value="KAK1604517.1"/>
    <property type="molecule type" value="Genomic_DNA"/>
</dbReference>
<comment type="similarity">
    <text evidence="1 6">Belongs to the FHY3/FAR1 family.</text>
</comment>
<reference evidence="9" key="1">
    <citation type="submission" date="2023-07" db="EMBL/GenBank/DDBJ databases">
        <title>A chromosome-level genome assembly of Lolium multiflorum.</title>
        <authorList>
            <person name="Chen Y."/>
            <person name="Copetti D."/>
            <person name="Kolliker R."/>
            <person name="Studer B."/>
        </authorList>
    </citation>
    <scope>NUCLEOTIDE SEQUENCE</scope>
    <source>
        <strain evidence="9">02402/16</strain>
        <tissue evidence="9">Leaf</tissue>
    </source>
</reference>
<dbReference type="PANTHER" id="PTHR31669">
    <property type="entry name" value="PROTEIN FAR1-RELATED SEQUENCE 10-RELATED"/>
    <property type="match status" value="1"/>
</dbReference>
<organism evidence="9 10">
    <name type="scientific">Lolium multiflorum</name>
    <name type="common">Italian ryegrass</name>
    <name type="synonym">Lolium perenne subsp. multiflorum</name>
    <dbReference type="NCBI Taxonomy" id="4521"/>
    <lineage>
        <taxon>Eukaryota</taxon>
        <taxon>Viridiplantae</taxon>
        <taxon>Streptophyta</taxon>
        <taxon>Embryophyta</taxon>
        <taxon>Tracheophyta</taxon>
        <taxon>Spermatophyta</taxon>
        <taxon>Magnoliopsida</taxon>
        <taxon>Liliopsida</taxon>
        <taxon>Poales</taxon>
        <taxon>Poaceae</taxon>
        <taxon>BOP clade</taxon>
        <taxon>Pooideae</taxon>
        <taxon>Poodae</taxon>
        <taxon>Poeae</taxon>
        <taxon>Poeae Chloroplast Group 2 (Poeae type)</taxon>
        <taxon>Loliodinae</taxon>
        <taxon>Loliinae</taxon>
        <taxon>Lolium</taxon>
    </lineage>
</organism>
<dbReference type="Pfam" id="PF04434">
    <property type="entry name" value="SWIM"/>
    <property type="match status" value="1"/>
</dbReference>
<comment type="function">
    <text evidence="6">Putative transcription activator involved in regulating light control of development.</text>
</comment>
<name>A0AAD8VEB2_LOLMU</name>